<dbReference type="AlphaFoldDB" id="A0A3M7GF17"/>
<evidence type="ECO:0000256" key="1">
    <source>
        <dbReference type="SAM" id="MobiDB-lite"/>
    </source>
</evidence>
<evidence type="ECO:0000313" key="3">
    <source>
        <dbReference type="EMBL" id="RMY99729.1"/>
    </source>
</evidence>
<dbReference type="Pfam" id="PF04468">
    <property type="entry name" value="PSP1"/>
    <property type="match status" value="1"/>
</dbReference>
<feature type="compositionally biased region" description="Acidic residues" evidence="1">
    <location>
        <begin position="141"/>
        <end position="151"/>
    </location>
</feature>
<evidence type="ECO:0000313" key="4">
    <source>
        <dbReference type="Proteomes" id="UP000280598"/>
    </source>
</evidence>
<evidence type="ECO:0000259" key="2">
    <source>
        <dbReference type="PROSITE" id="PS51411"/>
    </source>
</evidence>
<organism evidence="3 4">
    <name type="scientific">Hortaea werneckii</name>
    <name type="common">Black yeast</name>
    <name type="synonym">Cladosporium werneckii</name>
    <dbReference type="NCBI Taxonomy" id="91943"/>
    <lineage>
        <taxon>Eukaryota</taxon>
        <taxon>Fungi</taxon>
        <taxon>Dikarya</taxon>
        <taxon>Ascomycota</taxon>
        <taxon>Pezizomycotina</taxon>
        <taxon>Dothideomycetes</taxon>
        <taxon>Dothideomycetidae</taxon>
        <taxon>Mycosphaerellales</taxon>
        <taxon>Teratosphaeriaceae</taxon>
        <taxon>Hortaea</taxon>
    </lineage>
</organism>
<dbReference type="InterPro" id="IPR007557">
    <property type="entry name" value="PSP1_C"/>
</dbReference>
<dbReference type="InterPro" id="IPR047767">
    <property type="entry name" value="PSP1-like"/>
</dbReference>
<feature type="region of interest" description="Disordered" evidence="1">
    <location>
        <begin position="713"/>
        <end position="780"/>
    </location>
</feature>
<feature type="region of interest" description="Disordered" evidence="1">
    <location>
        <begin position="826"/>
        <end position="895"/>
    </location>
</feature>
<proteinExistence type="predicted"/>
<dbReference type="Proteomes" id="UP000280598">
    <property type="component" value="Unassembled WGS sequence"/>
</dbReference>
<dbReference type="PANTHER" id="PTHR43830">
    <property type="entry name" value="PROTEIN PSP1"/>
    <property type="match status" value="1"/>
</dbReference>
<comment type="caution">
    <text evidence="3">The sequence shown here is derived from an EMBL/GenBank/DDBJ whole genome shotgun (WGS) entry which is preliminary data.</text>
</comment>
<dbReference type="VEuPathDB" id="FungiDB:BTJ68_09267"/>
<dbReference type="GO" id="GO:0005737">
    <property type="term" value="C:cytoplasm"/>
    <property type="evidence" value="ECO:0007669"/>
    <property type="project" value="TreeGrafter"/>
</dbReference>
<feature type="compositionally biased region" description="Low complexity" evidence="1">
    <location>
        <begin position="127"/>
        <end position="140"/>
    </location>
</feature>
<name>A0A3M7GF17_HORWE</name>
<feature type="compositionally biased region" description="Polar residues" evidence="1">
    <location>
        <begin position="871"/>
        <end position="889"/>
    </location>
</feature>
<feature type="compositionally biased region" description="Polar residues" evidence="1">
    <location>
        <begin position="716"/>
        <end position="745"/>
    </location>
</feature>
<feature type="region of interest" description="Disordered" evidence="1">
    <location>
        <begin position="1"/>
        <end position="168"/>
    </location>
</feature>
<reference evidence="3 4" key="1">
    <citation type="journal article" date="2018" name="BMC Genomics">
        <title>Genomic evidence for intraspecific hybridization in a clonal and extremely halotolerant yeast.</title>
        <authorList>
            <person name="Gostincar C."/>
            <person name="Stajich J.E."/>
            <person name="Zupancic J."/>
            <person name="Zalar P."/>
            <person name="Gunde-Cimerman N."/>
        </authorList>
    </citation>
    <scope>NUCLEOTIDE SEQUENCE [LARGE SCALE GENOMIC DNA]</scope>
    <source>
        <strain evidence="3 4">EXF-562</strain>
    </source>
</reference>
<dbReference type="PANTHER" id="PTHR43830:SF3">
    <property type="entry name" value="PROTEIN PSP1"/>
    <property type="match status" value="1"/>
</dbReference>
<dbReference type="EMBL" id="QWIS01000267">
    <property type="protein sequence ID" value="RMY99729.1"/>
    <property type="molecule type" value="Genomic_DNA"/>
</dbReference>
<feature type="region of interest" description="Disordered" evidence="1">
    <location>
        <begin position="252"/>
        <end position="310"/>
    </location>
</feature>
<dbReference type="PROSITE" id="PS51411">
    <property type="entry name" value="PSP1_C"/>
    <property type="match status" value="1"/>
</dbReference>
<sequence>MNPIRRATPDSEALGSSEDERPWPAQPSFGNLPRRENSVHGLPGGIWSTQRKGSFKLSEAAQRNSVREVRLGAPNQQPSALRAADTPSPATSSEGAGSLPFAIPLQPTPKAHRSLSHSHGQRDPPQGASSGGPALPLGLLAEEDNDTDSEDGQGAQLTQTVSQPVPPIGALQRASTYSAYDHLYNGESRNGQLEDMGFNQSGSRNGRTLEAAFANLGFGKGTRRVSHAPLKRSQWQSHLGWPDLQAVNESRRHSLADIPTRRGSFTSEEQTQQGQMGNCFSSARRQHQLQQTRTSEDDLPSPARPVPTRRMSNWLGEPLVFVNHEGATYSLRPAAPLAAHDHAPSYPSHHTTFSLFLRDNPQPNTHTFTTDRNTNMRATDSDTKFDIPDLYKVPFVQIGPEETPDGMQPGRRAPSFSGHNTWTAAAGRGGDGSRPRKQLYVVSFKCSRVDIFYLLDNTGLEIQEGDIVIVEADRGQDLGTVQHANVTPDQARLYKRKYAEEQYKWLMMFSRNTEPSNVNPNAQLYGENHARGWTANAPPSMMGMPKENYNNLRPKAIKRLANSHEIRMLSEKEGNEAKAKRACQQKVAHLQLQMEILDAEWQWDFQKLIFYYYADHYINFKDLITELYRIYKTRIWLSAVNPASFSQHALGQPPNAIGPGAITMNNDVNNSYTMAYGADPDPYGAVRPYSIGYDTYTPNYPGIPGMPNSFGGQAGGNTYNQEGGETPSAHPTVQPGAQQTGTMSDYQYYYDRNPTGNGNEPPSLPFTPVETPVPSHPAPHHPGAAQPFNPYSNQPWYANPFAAHAPPATSASPMAPWANSNNAFGRPQPGFGQPQKISPIGTRPAAFDGLGTFPQPSPHQPGMNDAAAKNGQDTSNQYNKTTSNGNTRSAGLRPL</sequence>
<feature type="domain" description="PSP1 C-terminal" evidence="2">
    <location>
        <begin position="555"/>
        <end position="640"/>
    </location>
</feature>
<accession>A0A3M7GF17</accession>
<feature type="compositionally biased region" description="Polar residues" evidence="1">
    <location>
        <begin position="263"/>
        <end position="293"/>
    </location>
</feature>
<gene>
    <name evidence="3" type="ORF">D0860_08225</name>
</gene>
<protein>
    <recommendedName>
        <fullName evidence="2">PSP1 C-terminal domain-containing protein</fullName>
    </recommendedName>
</protein>